<dbReference type="AlphaFoldDB" id="A0AAW6SNU8"/>
<reference evidence="1" key="1">
    <citation type="submission" date="2023-03" db="EMBL/GenBank/DDBJ databases">
        <title>Bacterial isolates from washroom surfaces on a university campus.</title>
        <authorList>
            <person name="Holman D.B."/>
            <person name="Gzyl K.E."/>
            <person name="Taheri A.E."/>
        </authorList>
    </citation>
    <scope>NUCLEOTIDE SEQUENCE</scope>
    <source>
        <strain evidence="1">RD03</strain>
    </source>
</reference>
<comment type="caution">
    <text evidence="1">The sequence shown here is derived from an EMBL/GenBank/DDBJ whole genome shotgun (WGS) entry which is preliminary data.</text>
</comment>
<name>A0AAW6SNU8_9BACI</name>
<gene>
    <name evidence="1" type="ORF">P5X88_02630</name>
</gene>
<dbReference type="Pfam" id="PF10934">
    <property type="entry name" value="Sheath_initiator"/>
    <property type="match status" value="1"/>
</dbReference>
<dbReference type="EMBL" id="JAROYP010000001">
    <property type="protein sequence ID" value="MDH5159813.1"/>
    <property type="molecule type" value="Genomic_DNA"/>
</dbReference>
<dbReference type="RefSeq" id="WP_216383906.1">
    <property type="nucleotide sequence ID" value="NZ_JAHLNB010000003.1"/>
</dbReference>
<organism evidence="1 2">
    <name type="scientific">Heyndrickxia oleronia</name>
    <dbReference type="NCBI Taxonomy" id="38875"/>
    <lineage>
        <taxon>Bacteria</taxon>
        <taxon>Bacillati</taxon>
        <taxon>Bacillota</taxon>
        <taxon>Bacilli</taxon>
        <taxon>Bacillales</taxon>
        <taxon>Bacillaceae</taxon>
        <taxon>Heyndrickxia</taxon>
    </lineage>
</organism>
<dbReference type="Proteomes" id="UP001159179">
    <property type="component" value="Unassembled WGS sequence"/>
</dbReference>
<sequence length="141" mass="15912">MADLMPNNQPELLDAYLDAEANAQPEPSLTYRINFDQSRLGGMIDEIDAIKQYVVKALLTHRAYFHIYSDDYGCELESLLGSDVTESFIQSELPRMVREAIIYDDRIVDVTNVTAERRGDAVFIVATVESIYGEVTQEVSI</sequence>
<proteinExistence type="predicted"/>
<evidence type="ECO:0000313" key="2">
    <source>
        <dbReference type="Proteomes" id="UP001159179"/>
    </source>
</evidence>
<protein>
    <submittedName>
        <fullName evidence="1">DUF2634 domain-containing protein</fullName>
    </submittedName>
</protein>
<dbReference type="InterPro" id="IPR020288">
    <property type="entry name" value="Sheath_initiator"/>
</dbReference>
<accession>A0AAW6SNU8</accession>
<evidence type="ECO:0000313" key="1">
    <source>
        <dbReference type="EMBL" id="MDH5159813.1"/>
    </source>
</evidence>